<sequence length="83" mass="8998">MLVCDPTQISREGFYSERNLFQSSLAYIGSKRPSVGQSAPGCGCRRFSSWQPHSISWTTTGGKGSAHETVSPCVHRVTCSLSC</sequence>
<dbReference type="AlphaFoldDB" id="A0A0E9RQN2"/>
<name>A0A0E9RQN2_ANGAN</name>
<reference evidence="1" key="2">
    <citation type="journal article" date="2015" name="Fish Shellfish Immunol.">
        <title>Early steps in the European eel (Anguilla anguilla)-Vibrio vulnificus interaction in the gills: Role of the RtxA13 toxin.</title>
        <authorList>
            <person name="Callol A."/>
            <person name="Pajuelo D."/>
            <person name="Ebbesson L."/>
            <person name="Teles M."/>
            <person name="MacKenzie S."/>
            <person name="Amaro C."/>
        </authorList>
    </citation>
    <scope>NUCLEOTIDE SEQUENCE</scope>
</reference>
<evidence type="ECO:0000313" key="1">
    <source>
        <dbReference type="EMBL" id="JAH30715.1"/>
    </source>
</evidence>
<dbReference type="EMBL" id="GBXM01077862">
    <property type="protein sequence ID" value="JAH30715.1"/>
    <property type="molecule type" value="Transcribed_RNA"/>
</dbReference>
<protein>
    <submittedName>
        <fullName evidence="1">Uncharacterized protein</fullName>
    </submittedName>
</protein>
<organism evidence="1">
    <name type="scientific">Anguilla anguilla</name>
    <name type="common">European freshwater eel</name>
    <name type="synonym">Muraena anguilla</name>
    <dbReference type="NCBI Taxonomy" id="7936"/>
    <lineage>
        <taxon>Eukaryota</taxon>
        <taxon>Metazoa</taxon>
        <taxon>Chordata</taxon>
        <taxon>Craniata</taxon>
        <taxon>Vertebrata</taxon>
        <taxon>Euteleostomi</taxon>
        <taxon>Actinopterygii</taxon>
        <taxon>Neopterygii</taxon>
        <taxon>Teleostei</taxon>
        <taxon>Anguilliformes</taxon>
        <taxon>Anguillidae</taxon>
        <taxon>Anguilla</taxon>
    </lineage>
</organism>
<proteinExistence type="predicted"/>
<reference evidence="1" key="1">
    <citation type="submission" date="2014-11" db="EMBL/GenBank/DDBJ databases">
        <authorList>
            <person name="Amaro Gonzalez C."/>
        </authorList>
    </citation>
    <scope>NUCLEOTIDE SEQUENCE</scope>
</reference>
<accession>A0A0E9RQN2</accession>